<comment type="pathway">
    <text evidence="3 7">Carbohydrate degradation; pentose phosphate pathway; D-ribulose 5-phosphate from D-glucose 6-phosphate (oxidative stage): step 2/3.</text>
</comment>
<reference evidence="10" key="1">
    <citation type="journal article" date="2019" name="Int. J. Syst. Evol. Microbiol.">
        <title>The Global Catalogue of Microorganisms (GCM) 10K type strain sequencing project: providing services to taxonomists for standard genome sequencing and annotation.</title>
        <authorList>
            <consortium name="The Broad Institute Genomics Platform"/>
            <consortium name="The Broad Institute Genome Sequencing Center for Infectious Disease"/>
            <person name="Wu L."/>
            <person name="Ma J."/>
        </authorList>
    </citation>
    <scope>NUCLEOTIDE SEQUENCE [LARGE SCALE GENOMIC DNA]</scope>
    <source>
        <strain evidence="10">CCM 7640</strain>
    </source>
</reference>
<comment type="catalytic activity">
    <reaction evidence="1 7">
        <text>6-phospho-D-glucono-1,5-lactone + H2O = 6-phospho-D-gluconate + H(+)</text>
        <dbReference type="Rhea" id="RHEA:12556"/>
        <dbReference type="ChEBI" id="CHEBI:15377"/>
        <dbReference type="ChEBI" id="CHEBI:15378"/>
        <dbReference type="ChEBI" id="CHEBI:57955"/>
        <dbReference type="ChEBI" id="CHEBI:58759"/>
        <dbReference type="EC" id="3.1.1.31"/>
    </reaction>
</comment>
<evidence type="ECO:0000313" key="10">
    <source>
        <dbReference type="Proteomes" id="UP000629365"/>
    </source>
</evidence>
<keyword evidence="7" id="KW-0378">Hydrolase</keyword>
<evidence type="ECO:0000313" key="9">
    <source>
        <dbReference type="EMBL" id="GGD84243.1"/>
    </source>
</evidence>
<comment type="similarity">
    <text evidence="4 7">Belongs to the glucosamine/galactosamine-6-phosphate isomerase family. 6-phosphogluconolactonase subfamily.</text>
</comment>
<protein>
    <recommendedName>
        <fullName evidence="6 7">6-phosphogluconolactonase</fullName>
        <shortName evidence="7">6PGL</shortName>
        <ecNumber evidence="5 7">3.1.1.31</ecNumber>
    </recommendedName>
</protein>
<dbReference type="Gene3D" id="3.40.50.1360">
    <property type="match status" value="1"/>
</dbReference>
<comment type="caution">
    <text evidence="9">The sequence shown here is derived from an EMBL/GenBank/DDBJ whole genome shotgun (WGS) entry which is preliminary data.</text>
</comment>
<organism evidence="9 10">
    <name type="scientific">Microbacterium murale</name>
    <dbReference type="NCBI Taxonomy" id="1081040"/>
    <lineage>
        <taxon>Bacteria</taxon>
        <taxon>Bacillati</taxon>
        <taxon>Actinomycetota</taxon>
        <taxon>Actinomycetes</taxon>
        <taxon>Micrococcales</taxon>
        <taxon>Microbacteriaceae</taxon>
        <taxon>Microbacterium</taxon>
    </lineage>
</organism>
<accession>A0ABQ1RW01</accession>
<dbReference type="Pfam" id="PF01182">
    <property type="entry name" value="Glucosamine_iso"/>
    <property type="match status" value="1"/>
</dbReference>
<dbReference type="CDD" id="cd01400">
    <property type="entry name" value="6PGL"/>
    <property type="match status" value="1"/>
</dbReference>
<gene>
    <name evidence="7 9" type="primary">pgl</name>
    <name evidence="9" type="ORF">GCM10007269_29020</name>
</gene>
<dbReference type="InterPro" id="IPR006148">
    <property type="entry name" value="Glc/Gal-6P_isomerase"/>
</dbReference>
<dbReference type="NCBIfam" id="TIGR01198">
    <property type="entry name" value="pgl"/>
    <property type="match status" value="1"/>
</dbReference>
<dbReference type="EMBL" id="BMCM01000005">
    <property type="protein sequence ID" value="GGD84243.1"/>
    <property type="molecule type" value="Genomic_DNA"/>
</dbReference>
<evidence type="ECO:0000256" key="1">
    <source>
        <dbReference type="ARBA" id="ARBA00000832"/>
    </source>
</evidence>
<dbReference type="EC" id="3.1.1.31" evidence="5 7"/>
<evidence type="ECO:0000256" key="2">
    <source>
        <dbReference type="ARBA" id="ARBA00002681"/>
    </source>
</evidence>
<name>A0ABQ1RW01_9MICO</name>
<dbReference type="InterPro" id="IPR039104">
    <property type="entry name" value="6PGL"/>
</dbReference>
<evidence type="ECO:0000256" key="4">
    <source>
        <dbReference type="ARBA" id="ARBA00010662"/>
    </source>
</evidence>
<dbReference type="InterPro" id="IPR005900">
    <property type="entry name" value="6-phosphogluconolactonase_DevB"/>
</dbReference>
<dbReference type="SUPFAM" id="SSF100950">
    <property type="entry name" value="NagB/RpiA/CoA transferase-like"/>
    <property type="match status" value="1"/>
</dbReference>
<sequence length="262" mass="28151">MNDMQASSAEKLVVVEPTPSALADRVAQAFLTRVKARTKNGRTAHVALTGGSMGSTVLRAVAAHPKVNRIDWSLVHFWWGDERFVARDDRDRNALQSREALLDHITVPAENIHEVAGSDSGLSLDEAAEAYAAELAKFGDEEHAWPSFAVCFLGVGPDGHIASLFPDRSEVTETDAAVLPVRDSPKPPPERVTLTRPVINSSKRVWLVLTGADKASALGLALAGASYTNVPAAGAKGRKRTIFFVDQAAASEVSEDLIEQVY</sequence>
<evidence type="ECO:0000256" key="7">
    <source>
        <dbReference type="RuleBase" id="RU365095"/>
    </source>
</evidence>
<dbReference type="PANTHER" id="PTHR11054:SF0">
    <property type="entry name" value="6-PHOSPHOGLUCONOLACTONASE"/>
    <property type="match status" value="1"/>
</dbReference>
<dbReference type="InterPro" id="IPR037171">
    <property type="entry name" value="NagB/RpiA_transferase-like"/>
</dbReference>
<keyword evidence="10" id="KW-1185">Reference proteome</keyword>
<evidence type="ECO:0000259" key="8">
    <source>
        <dbReference type="Pfam" id="PF01182"/>
    </source>
</evidence>
<proteinExistence type="inferred from homology"/>
<feature type="domain" description="Glucosamine/galactosamine-6-phosphate isomerase" evidence="8">
    <location>
        <begin position="18"/>
        <end position="241"/>
    </location>
</feature>
<evidence type="ECO:0000256" key="6">
    <source>
        <dbReference type="ARBA" id="ARBA00020337"/>
    </source>
</evidence>
<comment type="function">
    <text evidence="2 7">Hydrolysis of 6-phosphogluconolactone to 6-phosphogluconate.</text>
</comment>
<evidence type="ECO:0000256" key="5">
    <source>
        <dbReference type="ARBA" id="ARBA00013198"/>
    </source>
</evidence>
<dbReference type="PANTHER" id="PTHR11054">
    <property type="entry name" value="6-PHOSPHOGLUCONOLACTONASE"/>
    <property type="match status" value="1"/>
</dbReference>
<evidence type="ECO:0000256" key="3">
    <source>
        <dbReference type="ARBA" id="ARBA00004961"/>
    </source>
</evidence>
<dbReference type="Proteomes" id="UP000629365">
    <property type="component" value="Unassembled WGS sequence"/>
</dbReference>